<dbReference type="HOGENOM" id="CLU_007279_3_0_1"/>
<reference evidence="2" key="2">
    <citation type="submission" date="2015-01" db="EMBL/GenBank/DDBJ databases">
        <title>Evolutionary Origins and Diversification of the Mycorrhizal Mutualists.</title>
        <authorList>
            <consortium name="DOE Joint Genome Institute"/>
            <consortium name="Mycorrhizal Genomics Consortium"/>
            <person name="Kohler A."/>
            <person name="Kuo A."/>
            <person name="Nagy L.G."/>
            <person name="Floudas D."/>
            <person name="Copeland A."/>
            <person name="Barry K.W."/>
            <person name="Cichocki N."/>
            <person name="Veneault-Fourrey C."/>
            <person name="LaButti K."/>
            <person name="Lindquist E.A."/>
            <person name="Lipzen A."/>
            <person name="Lundell T."/>
            <person name="Morin E."/>
            <person name="Murat C."/>
            <person name="Riley R."/>
            <person name="Ohm R."/>
            <person name="Sun H."/>
            <person name="Tunlid A."/>
            <person name="Henrissat B."/>
            <person name="Grigoriev I.V."/>
            <person name="Hibbett D.S."/>
            <person name="Martin F."/>
        </authorList>
    </citation>
    <scope>NUCLEOTIDE SEQUENCE [LARGE SCALE GENOMIC DNA]</scope>
    <source>
        <strain evidence="2">MAFF 305830</strain>
    </source>
</reference>
<accession>A0A0C3ANK3</accession>
<dbReference type="OrthoDB" id="2745718at2759"/>
<organism evidence="1 2">
    <name type="scientific">Serendipita vermifera MAFF 305830</name>
    <dbReference type="NCBI Taxonomy" id="933852"/>
    <lineage>
        <taxon>Eukaryota</taxon>
        <taxon>Fungi</taxon>
        <taxon>Dikarya</taxon>
        <taxon>Basidiomycota</taxon>
        <taxon>Agaricomycotina</taxon>
        <taxon>Agaricomycetes</taxon>
        <taxon>Sebacinales</taxon>
        <taxon>Serendipitaceae</taxon>
        <taxon>Serendipita</taxon>
    </lineage>
</organism>
<proteinExistence type="predicted"/>
<gene>
    <name evidence="1" type="ORF">M408DRAFT_333779</name>
</gene>
<sequence length="505" mass="57665">MTLCYRYGVQDGPSGHGWPIPKRIDTLRRYHARWNSLRWLKGYTFRTDPGDLWEMFSSVYAGSAVGSSQISFRKAVSSSAQQREAEWSIDVGNLKTRDFGMDYFQDLVVIVGKDAQRGRTLYLRTMSTGARHPSAKSPDIEIKKQYEQRGSSCLIQVSNDRIGIVFWNETIRPNGNIYPAHELIVWDWKAGTVLLHLVSNEENLVSAFCFLSDTHILVAWGVVLDDEVEEPHKKSTLDVYDVSQQTTSPTKRFHLPPLQPEAVISSFSIYCDPTPTPNHKVPRPFYTSPDRKICVVTANFFFQRSTILVRESINFIFFTSTLLADYPGLPDPSEEDEILIDIESNDGELAETNDAETNKSKAPPITVVPWAQWGEQTRMTIWRMPTSCFLICVSGTRVVRKIPTTVPRRYKIQVCDFNPYAAVDEVQVAMPGKPAVSTQRYVHARQDNVFGNSLLFQAPVYGFLPYLEVTTRNTFEMEEVMIDHDNLYLVHRNNGFEREMEVLSF</sequence>
<dbReference type="AlphaFoldDB" id="A0A0C3ANK3"/>
<evidence type="ECO:0000313" key="1">
    <source>
        <dbReference type="EMBL" id="KIM20861.1"/>
    </source>
</evidence>
<dbReference type="STRING" id="933852.A0A0C3ANK3"/>
<dbReference type="Proteomes" id="UP000054097">
    <property type="component" value="Unassembled WGS sequence"/>
</dbReference>
<reference evidence="1 2" key="1">
    <citation type="submission" date="2014-04" db="EMBL/GenBank/DDBJ databases">
        <authorList>
            <consortium name="DOE Joint Genome Institute"/>
            <person name="Kuo A."/>
            <person name="Zuccaro A."/>
            <person name="Kohler A."/>
            <person name="Nagy L.G."/>
            <person name="Floudas D."/>
            <person name="Copeland A."/>
            <person name="Barry K.W."/>
            <person name="Cichocki N."/>
            <person name="Veneault-Fourrey C."/>
            <person name="LaButti K."/>
            <person name="Lindquist E.A."/>
            <person name="Lipzen A."/>
            <person name="Lundell T."/>
            <person name="Morin E."/>
            <person name="Murat C."/>
            <person name="Sun H."/>
            <person name="Tunlid A."/>
            <person name="Henrissat B."/>
            <person name="Grigoriev I.V."/>
            <person name="Hibbett D.S."/>
            <person name="Martin F."/>
            <person name="Nordberg H.P."/>
            <person name="Cantor M.N."/>
            <person name="Hua S.X."/>
        </authorList>
    </citation>
    <scope>NUCLEOTIDE SEQUENCE [LARGE SCALE GENOMIC DNA]</scope>
    <source>
        <strain evidence="1 2">MAFF 305830</strain>
    </source>
</reference>
<protein>
    <submittedName>
        <fullName evidence="1">Uncharacterized protein</fullName>
    </submittedName>
</protein>
<evidence type="ECO:0000313" key="2">
    <source>
        <dbReference type="Proteomes" id="UP000054097"/>
    </source>
</evidence>
<name>A0A0C3ANK3_SERVB</name>
<keyword evidence="2" id="KW-1185">Reference proteome</keyword>
<dbReference type="EMBL" id="KN824404">
    <property type="protein sequence ID" value="KIM20861.1"/>
    <property type="molecule type" value="Genomic_DNA"/>
</dbReference>